<organism evidence="8 9">
    <name type="scientific">Corynebacterium heidelbergense</name>
    <dbReference type="NCBI Taxonomy" id="2055947"/>
    <lineage>
        <taxon>Bacteria</taxon>
        <taxon>Bacillati</taxon>
        <taxon>Actinomycetota</taxon>
        <taxon>Actinomycetes</taxon>
        <taxon>Mycobacteriales</taxon>
        <taxon>Corynebacteriaceae</taxon>
        <taxon>Corynebacterium</taxon>
    </lineage>
</organism>
<dbReference type="GO" id="GO:0016020">
    <property type="term" value="C:membrane"/>
    <property type="evidence" value="ECO:0007669"/>
    <property type="project" value="UniProtKB-SubCell"/>
</dbReference>
<evidence type="ECO:0000256" key="6">
    <source>
        <dbReference type="SAM" id="Phobius"/>
    </source>
</evidence>
<evidence type="ECO:0000259" key="7">
    <source>
        <dbReference type="Pfam" id="PF05154"/>
    </source>
</evidence>
<evidence type="ECO:0000313" key="8">
    <source>
        <dbReference type="EMBL" id="RAV33071.1"/>
    </source>
</evidence>
<comment type="caution">
    <text evidence="8">The sequence shown here is derived from an EMBL/GenBank/DDBJ whole genome shotgun (WGS) entry which is preliminary data.</text>
</comment>
<accession>A0A364V8W1</accession>
<evidence type="ECO:0000256" key="3">
    <source>
        <dbReference type="ARBA" id="ARBA00022989"/>
    </source>
</evidence>
<evidence type="ECO:0000256" key="1">
    <source>
        <dbReference type="ARBA" id="ARBA00004141"/>
    </source>
</evidence>
<feature type="compositionally biased region" description="Polar residues" evidence="5">
    <location>
        <begin position="18"/>
        <end position="34"/>
    </location>
</feature>
<proteinExistence type="predicted"/>
<dbReference type="AlphaFoldDB" id="A0A364V8W1"/>
<keyword evidence="9" id="KW-1185">Reference proteome</keyword>
<gene>
    <name evidence="8" type="ORF">DLJ54_00550</name>
</gene>
<reference evidence="8 9" key="1">
    <citation type="journal article" date="2018" name="Syst. Appl. Microbiol.">
        <title>Corynebacterium heidelbergense sp. nov., isolated from the preen glands of Egyptian geese (Alopochen aegyptiacus).</title>
        <authorList>
            <person name="Braun M.S."/>
            <person name="Wang E."/>
            <person name="Zimmermann S."/>
            <person name="Wink M."/>
        </authorList>
    </citation>
    <scope>NUCLEOTIDE SEQUENCE [LARGE SCALE GENOMIC DNA]</scope>
    <source>
        <strain evidence="8 9">647</strain>
    </source>
</reference>
<feature type="region of interest" description="Disordered" evidence="5">
    <location>
        <begin position="14"/>
        <end position="64"/>
    </location>
</feature>
<name>A0A364V8W1_9CORY</name>
<dbReference type="Proteomes" id="UP000251577">
    <property type="component" value="Unassembled WGS sequence"/>
</dbReference>
<feature type="domain" description="TM2" evidence="7">
    <location>
        <begin position="98"/>
        <end position="147"/>
    </location>
</feature>
<feature type="transmembrane region" description="Helical" evidence="6">
    <location>
        <begin position="132"/>
        <end position="158"/>
    </location>
</feature>
<protein>
    <recommendedName>
        <fullName evidence="7">TM2 domain-containing protein</fullName>
    </recommendedName>
</protein>
<dbReference type="Pfam" id="PF05154">
    <property type="entry name" value="TM2"/>
    <property type="match status" value="1"/>
</dbReference>
<evidence type="ECO:0000256" key="2">
    <source>
        <dbReference type="ARBA" id="ARBA00022692"/>
    </source>
</evidence>
<comment type="subcellular location">
    <subcellularLocation>
        <location evidence="1">Membrane</location>
        <topology evidence="1">Multi-pass membrane protein</topology>
    </subcellularLocation>
</comment>
<dbReference type="InterPro" id="IPR007829">
    <property type="entry name" value="TM2"/>
</dbReference>
<evidence type="ECO:0000313" key="9">
    <source>
        <dbReference type="Proteomes" id="UP000251577"/>
    </source>
</evidence>
<keyword evidence="2 6" id="KW-0812">Transmembrane</keyword>
<keyword evidence="3 6" id="KW-1133">Transmembrane helix</keyword>
<sequence>MRFLQFGVRNMTYGDNPFDNNPSVGGPGSQNNSPYGDIFNPNAPSPGTYPPNTGNSLQPGYQAGPPAAYPPAQQGYAPGYAAQAASSPALYGAAVKEPKSKVAALLLVIFFGGLGVHNLYVGNTKQGIAQMVLTLVGLFSLIVLIGGVVLFAVGLWVIADIIMMVTDSGYYSRDKVNWT</sequence>
<dbReference type="EMBL" id="QHCV01000003">
    <property type="protein sequence ID" value="RAV33071.1"/>
    <property type="molecule type" value="Genomic_DNA"/>
</dbReference>
<evidence type="ECO:0000256" key="4">
    <source>
        <dbReference type="ARBA" id="ARBA00023136"/>
    </source>
</evidence>
<feature type="transmembrane region" description="Helical" evidence="6">
    <location>
        <begin position="102"/>
        <end position="120"/>
    </location>
</feature>
<keyword evidence="4 6" id="KW-0472">Membrane</keyword>
<evidence type="ECO:0000256" key="5">
    <source>
        <dbReference type="SAM" id="MobiDB-lite"/>
    </source>
</evidence>